<accession>A0AAE6JKZ1</accession>
<keyword evidence="1" id="KW-1133">Transmembrane helix</keyword>
<evidence type="ECO:0000313" key="4">
    <source>
        <dbReference type="EMBL" id="QTE50201.1"/>
    </source>
</evidence>
<gene>
    <name evidence="3" type="ORF">DIU31_028485</name>
    <name evidence="4" type="ORF">J3L21_32520</name>
</gene>
<dbReference type="EMBL" id="CP071880">
    <property type="protein sequence ID" value="QTE50201.1"/>
    <property type="molecule type" value="Genomic_DNA"/>
</dbReference>
<evidence type="ECO:0000256" key="1">
    <source>
        <dbReference type="SAM" id="Phobius"/>
    </source>
</evidence>
<evidence type="ECO:0000259" key="2">
    <source>
        <dbReference type="Pfam" id="PF03703"/>
    </source>
</evidence>
<evidence type="ECO:0000313" key="6">
    <source>
        <dbReference type="Proteomes" id="UP000663940"/>
    </source>
</evidence>
<dbReference type="AlphaFoldDB" id="A0AAE6JKZ1"/>
<reference evidence="4 6" key="2">
    <citation type="submission" date="2021-03" db="EMBL/GenBank/DDBJ databases">
        <title>Mucilaginibacter strains isolated from gold and copper mining confer multi heavy-metal resistance.</title>
        <authorList>
            <person name="Li Y."/>
        </authorList>
    </citation>
    <scope>NUCLEOTIDE SEQUENCE [LARGE SCALE GENOMIC DNA]</scope>
    <source>
        <strain evidence="4 6">P2-4</strain>
    </source>
</reference>
<dbReference type="PANTHER" id="PTHR37938:SF1">
    <property type="entry name" value="BLL0215 PROTEIN"/>
    <property type="match status" value="1"/>
</dbReference>
<keyword evidence="6" id="KW-1185">Reference proteome</keyword>
<feature type="domain" description="YdbS-like PH" evidence="2">
    <location>
        <begin position="60"/>
        <end position="128"/>
    </location>
</feature>
<keyword evidence="1" id="KW-0472">Membrane</keyword>
<dbReference type="Proteomes" id="UP000663940">
    <property type="component" value="Chromosome"/>
</dbReference>
<dbReference type="InterPro" id="IPR005182">
    <property type="entry name" value="YdbS-like_PH"/>
</dbReference>
<dbReference type="RefSeq" id="WP_112653047.1">
    <property type="nucleotide sequence ID" value="NZ_CP043451.1"/>
</dbReference>
<evidence type="ECO:0000313" key="3">
    <source>
        <dbReference type="EMBL" id="QEM07246.1"/>
    </source>
</evidence>
<feature type="transmembrane region" description="Helical" evidence="1">
    <location>
        <begin position="12"/>
        <end position="34"/>
    </location>
</feature>
<protein>
    <submittedName>
        <fullName evidence="3">PH domain-containing protein</fullName>
    </submittedName>
</protein>
<proteinExistence type="predicted"/>
<feature type="transmembrane region" description="Helical" evidence="1">
    <location>
        <begin position="40"/>
        <end position="58"/>
    </location>
</feature>
<reference evidence="3 5" key="1">
    <citation type="submission" date="2019-08" db="EMBL/GenBank/DDBJ databases">
        <title>Comparative genome analysis confer to the adaptation heavy metal polluted environment.</title>
        <authorList>
            <person name="Li Y."/>
        </authorList>
    </citation>
    <scope>NUCLEOTIDE SEQUENCE [LARGE SCALE GENOMIC DNA]</scope>
    <source>
        <strain evidence="3 5">P2</strain>
    </source>
</reference>
<name>A0AAE6JKZ1_9SPHI</name>
<dbReference type="PANTHER" id="PTHR37938">
    <property type="entry name" value="BLL0215 PROTEIN"/>
    <property type="match status" value="1"/>
</dbReference>
<evidence type="ECO:0000313" key="5">
    <source>
        <dbReference type="Proteomes" id="UP000250557"/>
    </source>
</evidence>
<dbReference type="Pfam" id="PF03703">
    <property type="entry name" value="bPH_2"/>
    <property type="match status" value="1"/>
</dbReference>
<keyword evidence="1" id="KW-0812">Transmembrane</keyword>
<dbReference type="EMBL" id="CP043451">
    <property type="protein sequence ID" value="QEM07246.1"/>
    <property type="molecule type" value="Genomic_DNA"/>
</dbReference>
<sequence length="152" mass="18041">MIPAKDIELKPAYIWAFLKCLPLLLLAVTFLLLAWWLSHYFILFSLAVTGAAWYRMLYLRSYTFHVTTEVIRLQHGILNKRSDQVEMFRIKDYIVTQSFFQQLFKLMNVTLITTDPENHAINMFGIPESEIIDTIRERVQKARQDNHIYEIN</sequence>
<organism evidence="3 5">
    <name type="scientific">Mucilaginibacter rubeus</name>
    <dbReference type="NCBI Taxonomy" id="2027860"/>
    <lineage>
        <taxon>Bacteria</taxon>
        <taxon>Pseudomonadati</taxon>
        <taxon>Bacteroidota</taxon>
        <taxon>Sphingobacteriia</taxon>
        <taxon>Sphingobacteriales</taxon>
        <taxon>Sphingobacteriaceae</taxon>
        <taxon>Mucilaginibacter</taxon>
    </lineage>
</organism>
<dbReference type="Proteomes" id="UP000250557">
    <property type="component" value="Chromosome"/>
</dbReference>